<gene>
    <name evidence="1" type="ORF">ALMOND_2B005323</name>
</gene>
<proteinExistence type="predicted"/>
<protein>
    <submittedName>
        <fullName evidence="1">Uncharacterized protein</fullName>
    </submittedName>
</protein>
<evidence type="ECO:0000313" key="1">
    <source>
        <dbReference type="EMBL" id="VVA37226.1"/>
    </source>
</evidence>
<dbReference type="InParanoid" id="A0A5E4GC04"/>
<dbReference type="AlphaFoldDB" id="A0A5E4GC04"/>
<feature type="non-terminal residue" evidence="1">
    <location>
        <position position="63"/>
    </location>
</feature>
<organism evidence="1 2">
    <name type="scientific">Prunus dulcis</name>
    <name type="common">Almond</name>
    <name type="synonym">Amygdalus dulcis</name>
    <dbReference type="NCBI Taxonomy" id="3755"/>
    <lineage>
        <taxon>Eukaryota</taxon>
        <taxon>Viridiplantae</taxon>
        <taxon>Streptophyta</taxon>
        <taxon>Embryophyta</taxon>
        <taxon>Tracheophyta</taxon>
        <taxon>Spermatophyta</taxon>
        <taxon>Magnoliopsida</taxon>
        <taxon>eudicotyledons</taxon>
        <taxon>Gunneridae</taxon>
        <taxon>Pentapetalae</taxon>
        <taxon>rosids</taxon>
        <taxon>fabids</taxon>
        <taxon>Rosales</taxon>
        <taxon>Rosaceae</taxon>
        <taxon>Amygdaloideae</taxon>
        <taxon>Amygdaleae</taxon>
        <taxon>Prunus</taxon>
    </lineage>
</organism>
<accession>A0A5E4GC04</accession>
<evidence type="ECO:0000313" key="2">
    <source>
        <dbReference type="Proteomes" id="UP000327085"/>
    </source>
</evidence>
<dbReference type="Gramene" id="VVA37226">
    <property type="protein sequence ID" value="VVA37226"/>
    <property type="gene ID" value="Prudul26B005323"/>
</dbReference>
<sequence length="63" mass="7091">MDKGKKVMEDPKRVIPDLASFLQTPVHNQHEVITKGTRAELGKHRTAKSELLVHITLTPPSHK</sequence>
<name>A0A5E4GC04_PRUDU</name>
<dbReference type="EMBL" id="CABIKO010000516">
    <property type="protein sequence ID" value="VVA37226.1"/>
    <property type="molecule type" value="Genomic_DNA"/>
</dbReference>
<reference evidence="2" key="1">
    <citation type="journal article" date="2020" name="Plant J.">
        <title>Transposons played a major role in the diversification between the closely related almond and peach genomes: results from the almond genome sequence.</title>
        <authorList>
            <person name="Alioto T."/>
            <person name="Alexiou K.G."/>
            <person name="Bardil A."/>
            <person name="Barteri F."/>
            <person name="Castanera R."/>
            <person name="Cruz F."/>
            <person name="Dhingra A."/>
            <person name="Duval H."/>
            <person name="Fernandez I Marti A."/>
            <person name="Frias L."/>
            <person name="Galan B."/>
            <person name="Garcia J.L."/>
            <person name="Howad W."/>
            <person name="Gomez-Garrido J."/>
            <person name="Gut M."/>
            <person name="Julca I."/>
            <person name="Morata J."/>
            <person name="Puigdomenech P."/>
            <person name="Ribeca P."/>
            <person name="Rubio Cabetas M.J."/>
            <person name="Vlasova A."/>
            <person name="Wirthensohn M."/>
            <person name="Garcia-Mas J."/>
            <person name="Gabaldon T."/>
            <person name="Casacuberta J.M."/>
            <person name="Arus P."/>
        </authorList>
    </citation>
    <scope>NUCLEOTIDE SEQUENCE [LARGE SCALE GENOMIC DNA]</scope>
    <source>
        <strain evidence="2">cv. Texas</strain>
    </source>
</reference>
<dbReference type="Proteomes" id="UP000327085">
    <property type="component" value="Unassembled WGS sequence"/>
</dbReference>